<dbReference type="Proteomes" id="UP001307760">
    <property type="component" value="Unassembled WGS sequence"/>
</dbReference>
<protein>
    <recommendedName>
        <fullName evidence="4">Tail terminator</fullName>
    </recommendedName>
</protein>
<comment type="caution">
    <text evidence="2">The sequence shown here is derived from an EMBL/GenBank/DDBJ whole genome shotgun (WGS) entry which is preliminary data.</text>
</comment>
<proteinExistence type="predicted"/>
<dbReference type="RefSeq" id="WP_330821177.1">
    <property type="nucleotide sequence ID" value="NZ_JAZBJP010000002.1"/>
</dbReference>
<dbReference type="EMBL" id="JAZBJP010000002">
    <property type="protein sequence ID" value="MEE4419517.1"/>
    <property type="molecule type" value="Genomic_DNA"/>
</dbReference>
<feature type="region of interest" description="Disordered" evidence="1">
    <location>
        <begin position="97"/>
        <end position="120"/>
    </location>
</feature>
<gene>
    <name evidence="2" type="ORF">V2J85_09150</name>
</gene>
<keyword evidence="3" id="KW-1185">Reference proteome</keyword>
<name>A0ABU7NKV9_9ACTN</name>
<evidence type="ECO:0000313" key="3">
    <source>
        <dbReference type="Proteomes" id="UP001307760"/>
    </source>
</evidence>
<accession>A0ABU7NKV9</accession>
<feature type="compositionally biased region" description="Polar residues" evidence="1">
    <location>
        <begin position="97"/>
        <end position="108"/>
    </location>
</feature>
<reference evidence="2 3" key="1">
    <citation type="submission" date="2023-12" db="EMBL/GenBank/DDBJ databases">
        <title>30 novel species of actinomycetes from the DSMZ collection.</title>
        <authorList>
            <person name="Nouioui I."/>
        </authorList>
    </citation>
    <scope>NUCLEOTIDE SEQUENCE [LARGE SCALE GENOMIC DNA]</scope>
    <source>
        <strain evidence="2 3">DSM 41528</strain>
    </source>
</reference>
<evidence type="ECO:0000256" key="1">
    <source>
        <dbReference type="SAM" id="MobiDB-lite"/>
    </source>
</evidence>
<evidence type="ECO:0008006" key="4">
    <source>
        <dbReference type="Google" id="ProtNLM"/>
    </source>
</evidence>
<evidence type="ECO:0000313" key="2">
    <source>
        <dbReference type="EMBL" id="MEE4419517.1"/>
    </source>
</evidence>
<organism evidence="2 3">
    <name type="scientific">Streptomyces bugieae</name>
    <dbReference type="NCBI Taxonomy" id="3098223"/>
    <lineage>
        <taxon>Bacteria</taxon>
        <taxon>Bacillati</taxon>
        <taxon>Actinomycetota</taxon>
        <taxon>Actinomycetes</taxon>
        <taxon>Kitasatosporales</taxon>
        <taxon>Streptomycetaceae</taxon>
        <taxon>Streptomyces</taxon>
    </lineage>
</organism>
<sequence length="138" mass="14561">MLPDSKAIAITLLALGLPSDVLVSSKTPAGSTLTGARVVRVLRIGGTADMRGWGDPASRDRPRFSVDCYAPTEEAAMRLAQQVCSIWELLPGQVTDTGEVTGVSQETGPQDRPEEPNTGVARVGMTLGMSVRPPRISS</sequence>